<evidence type="ECO:0000313" key="3">
    <source>
        <dbReference type="Proteomes" id="UP001500282"/>
    </source>
</evidence>
<dbReference type="Proteomes" id="UP001500282">
    <property type="component" value="Unassembled WGS sequence"/>
</dbReference>
<feature type="region of interest" description="Disordered" evidence="1">
    <location>
        <begin position="1"/>
        <end position="63"/>
    </location>
</feature>
<gene>
    <name evidence="2" type="ORF">GCM10009579_03220</name>
</gene>
<keyword evidence="3" id="KW-1185">Reference proteome</keyword>
<reference evidence="3" key="1">
    <citation type="journal article" date="2019" name="Int. J. Syst. Evol. Microbiol.">
        <title>The Global Catalogue of Microorganisms (GCM) 10K type strain sequencing project: providing services to taxonomists for standard genome sequencing and annotation.</title>
        <authorList>
            <consortium name="The Broad Institute Genomics Platform"/>
            <consortium name="The Broad Institute Genome Sequencing Center for Infectious Disease"/>
            <person name="Wu L."/>
            <person name="Ma J."/>
        </authorList>
    </citation>
    <scope>NUCLEOTIDE SEQUENCE [LARGE SCALE GENOMIC DNA]</scope>
    <source>
        <strain evidence="3">JCM 11448</strain>
    </source>
</reference>
<organism evidence="2 3">
    <name type="scientific">Streptomyces javensis</name>
    <dbReference type="NCBI Taxonomy" id="114698"/>
    <lineage>
        <taxon>Bacteria</taxon>
        <taxon>Bacillati</taxon>
        <taxon>Actinomycetota</taxon>
        <taxon>Actinomycetes</taxon>
        <taxon>Kitasatosporales</taxon>
        <taxon>Streptomycetaceae</taxon>
        <taxon>Streptomyces</taxon>
        <taxon>Streptomyces violaceusniger group</taxon>
    </lineage>
</organism>
<comment type="caution">
    <text evidence="2">The sequence shown here is derived from an EMBL/GenBank/DDBJ whole genome shotgun (WGS) entry which is preliminary data.</text>
</comment>
<sequence length="63" mass="6526">MTITEFLAGALEQGGAGRSGEEQRETETDQMEQTGRRNGPSPNRGAAPAGHGDNGRIIQATSG</sequence>
<accession>A0ABP4H3H8</accession>
<dbReference type="EMBL" id="BAAAIH010000001">
    <property type="protein sequence ID" value="GAA1248915.1"/>
    <property type="molecule type" value="Genomic_DNA"/>
</dbReference>
<evidence type="ECO:0000256" key="1">
    <source>
        <dbReference type="SAM" id="MobiDB-lite"/>
    </source>
</evidence>
<protein>
    <submittedName>
        <fullName evidence="2">Uncharacterized protein</fullName>
    </submittedName>
</protein>
<evidence type="ECO:0000313" key="2">
    <source>
        <dbReference type="EMBL" id="GAA1248915.1"/>
    </source>
</evidence>
<name>A0ABP4H3H8_9ACTN</name>
<proteinExistence type="predicted"/>